<dbReference type="EMBL" id="JAFICZ010000001">
    <property type="protein sequence ID" value="MBP1298824.1"/>
    <property type="molecule type" value="Genomic_DNA"/>
</dbReference>
<dbReference type="eggNOG" id="ENOG5030Y9Z">
    <property type="taxonomic scope" value="Bacteria"/>
</dbReference>
<name>A0A1E3EX98_BRAEL</name>
<organism evidence="3 4">
    <name type="scientific">Bradyrhizobium elkanii</name>
    <dbReference type="NCBI Taxonomy" id="29448"/>
    <lineage>
        <taxon>Bacteria</taxon>
        <taxon>Pseudomonadati</taxon>
        <taxon>Pseudomonadota</taxon>
        <taxon>Alphaproteobacteria</taxon>
        <taxon>Hyphomicrobiales</taxon>
        <taxon>Nitrobacteraceae</taxon>
        <taxon>Bradyrhizobium</taxon>
    </lineage>
</organism>
<dbReference type="Proteomes" id="UP001565471">
    <property type="component" value="Unassembled WGS sequence"/>
</dbReference>
<dbReference type="RefSeq" id="WP_016841787.1">
    <property type="nucleotide sequence ID" value="NZ_BJNL01000021.1"/>
</dbReference>
<protein>
    <submittedName>
        <fullName evidence="3">Uncharacterized protein</fullName>
    </submittedName>
</protein>
<dbReference type="EMBL" id="JBGBZA010000002">
    <property type="protein sequence ID" value="MEY9315580.1"/>
    <property type="molecule type" value="Genomic_DNA"/>
</dbReference>
<dbReference type="AlphaFoldDB" id="A0A1E3EX98"/>
<evidence type="ECO:0000313" key="4">
    <source>
        <dbReference type="Proteomes" id="UP000305095"/>
    </source>
</evidence>
<dbReference type="GeneID" id="92956009"/>
<gene>
    <name evidence="2" type="ORF">ABIF29_002379</name>
    <name evidence="3" type="ORF">FDV58_01280</name>
    <name evidence="1" type="ORF">JOH49_008577</name>
</gene>
<dbReference type="Proteomes" id="UP000673383">
    <property type="component" value="Unassembled WGS sequence"/>
</dbReference>
<reference evidence="3 4" key="1">
    <citation type="submission" date="2019-05" db="EMBL/GenBank/DDBJ databases">
        <title>Draft Genome of Bradyrhizobium elkanii strain SEMIA 938, Used in Commercial Inoculants for Lupinus spp. in Brazil.</title>
        <authorList>
            <person name="Hungria M."/>
            <person name="Delamuta J.R.M."/>
            <person name="Ribeiro R.A."/>
            <person name="Nogueira M.A."/>
        </authorList>
    </citation>
    <scope>NUCLEOTIDE SEQUENCE [LARGE SCALE GENOMIC DNA]</scope>
    <source>
        <strain evidence="3 4">Semia 938</strain>
    </source>
</reference>
<accession>A0A1E3EX98</accession>
<evidence type="ECO:0000313" key="3">
    <source>
        <dbReference type="EMBL" id="TKV83857.1"/>
    </source>
</evidence>
<reference evidence="2 5" key="3">
    <citation type="submission" date="2024-07" db="EMBL/GenBank/DDBJ databases">
        <title>Genomic Encyclopedia of Type Strains, Phase V (KMG-V): Genome sequencing to study the core and pangenomes of soil and plant-associated prokaryotes.</title>
        <authorList>
            <person name="Whitman W."/>
        </authorList>
    </citation>
    <scope>NUCLEOTIDE SEQUENCE [LARGE SCALE GENOMIC DNA]</scope>
    <source>
        <strain evidence="2 5">USDA 415</strain>
    </source>
</reference>
<dbReference type="EMBL" id="SZZP01000001">
    <property type="protein sequence ID" value="TKV83857.1"/>
    <property type="molecule type" value="Genomic_DNA"/>
</dbReference>
<evidence type="ECO:0000313" key="2">
    <source>
        <dbReference type="EMBL" id="MEY9315580.1"/>
    </source>
</evidence>
<keyword evidence="5" id="KW-1185">Reference proteome</keyword>
<dbReference type="Proteomes" id="UP000305095">
    <property type="component" value="Unassembled WGS sequence"/>
</dbReference>
<dbReference type="OrthoDB" id="8236071at2"/>
<comment type="caution">
    <text evidence="3">The sequence shown here is derived from an EMBL/GenBank/DDBJ whole genome shotgun (WGS) entry which is preliminary data.</text>
</comment>
<evidence type="ECO:0000313" key="1">
    <source>
        <dbReference type="EMBL" id="MBP1298824.1"/>
    </source>
</evidence>
<evidence type="ECO:0000313" key="5">
    <source>
        <dbReference type="Proteomes" id="UP001565471"/>
    </source>
</evidence>
<reference evidence="1" key="2">
    <citation type="submission" date="2021-02" db="EMBL/GenBank/DDBJ databases">
        <title>Genomic Encyclopedia of Type Strains, Phase IV (KMG-V): Genome sequencing to study the core and pangenomes of soil and plant-associated prokaryotes.</title>
        <authorList>
            <person name="Whitman W."/>
        </authorList>
    </citation>
    <scope>NUCLEOTIDE SEQUENCE</scope>
    <source>
        <strain evidence="1">USDA 406</strain>
    </source>
</reference>
<sequence length="101" mass="11183">MSSSAGETEAALVALLHLIRLMGAELVAGQHRDDVEVLVKAIETKLRAARFPADMPNQDIVRGLDLAQARLRPIFEELRARSEKAHLSDQLLLAPRPSRIH</sequence>
<proteinExistence type="predicted"/>